<organism evidence="1 2">
    <name type="scientific">Aliiroseovarius halocynthiae</name>
    <dbReference type="NCBI Taxonomy" id="985055"/>
    <lineage>
        <taxon>Bacteria</taxon>
        <taxon>Pseudomonadati</taxon>
        <taxon>Pseudomonadota</taxon>
        <taxon>Alphaproteobacteria</taxon>
        <taxon>Rhodobacterales</taxon>
        <taxon>Paracoccaceae</taxon>
        <taxon>Aliiroseovarius</taxon>
    </lineage>
</organism>
<comment type="caution">
    <text evidence="1">The sequence shown here is derived from an EMBL/GenBank/DDBJ whole genome shotgun (WGS) entry which is preliminary data.</text>
</comment>
<dbReference type="RefSeq" id="WP_142853090.1">
    <property type="nucleotide sequence ID" value="NZ_FXWW01000001.1"/>
</dbReference>
<accession>A0A545SWK1</accession>
<gene>
    <name evidence="1" type="ORF">FIL88_07270</name>
</gene>
<evidence type="ECO:0000313" key="2">
    <source>
        <dbReference type="Proteomes" id="UP000315816"/>
    </source>
</evidence>
<dbReference type="OrthoDB" id="8479024at2"/>
<dbReference type="Proteomes" id="UP000315816">
    <property type="component" value="Unassembled WGS sequence"/>
</dbReference>
<name>A0A545SWK1_9RHOB</name>
<reference evidence="1 2" key="1">
    <citation type="submission" date="2019-06" db="EMBL/GenBank/DDBJ databases">
        <title>A novel species of marine bacteria.</title>
        <authorList>
            <person name="Wang Y."/>
        </authorList>
    </citation>
    <scope>NUCLEOTIDE SEQUENCE [LARGE SCALE GENOMIC DNA]</scope>
    <source>
        <strain evidence="1 2">MA1-10</strain>
    </source>
</reference>
<dbReference type="Pfam" id="PF07386">
    <property type="entry name" value="DUF1499"/>
    <property type="match status" value="1"/>
</dbReference>
<evidence type="ECO:0000313" key="1">
    <source>
        <dbReference type="EMBL" id="TQV69341.1"/>
    </source>
</evidence>
<protein>
    <submittedName>
        <fullName evidence="1">DUF1499 domain-containing protein</fullName>
    </submittedName>
</protein>
<dbReference type="InterPro" id="IPR010865">
    <property type="entry name" value="DUF1499"/>
</dbReference>
<proteinExistence type="predicted"/>
<dbReference type="EMBL" id="VICH01000004">
    <property type="protein sequence ID" value="TQV69341.1"/>
    <property type="molecule type" value="Genomic_DNA"/>
</dbReference>
<keyword evidence="2" id="KW-1185">Reference proteome</keyword>
<dbReference type="AlphaFoldDB" id="A0A545SWK1"/>
<sequence>MKLTIWIFAAMAVLAALLAIYARLRPLEPARFSDQPGPMEPGVHTLRGGVKYVIPLSELSEDALARLLDIVRQTPRTTEVATNHGHSFVTRSRGFGFPDVTRIWQADGNLHIYAHLVIGKSDLGVNGVRVGQWDKALRGSLR</sequence>